<keyword evidence="4" id="KW-1185">Reference proteome</keyword>
<gene>
    <name evidence="3" type="ORF">A3Q56_08454</name>
</gene>
<evidence type="ECO:0000256" key="1">
    <source>
        <dbReference type="SAM" id="Coils"/>
    </source>
</evidence>
<protein>
    <submittedName>
        <fullName evidence="3">Uncharacterized protein</fullName>
    </submittedName>
</protein>
<organism evidence="3 4">
    <name type="scientific">Intoshia linei</name>
    <dbReference type="NCBI Taxonomy" id="1819745"/>
    <lineage>
        <taxon>Eukaryota</taxon>
        <taxon>Metazoa</taxon>
        <taxon>Spiralia</taxon>
        <taxon>Lophotrochozoa</taxon>
        <taxon>Mesozoa</taxon>
        <taxon>Orthonectida</taxon>
        <taxon>Rhopaluridae</taxon>
        <taxon>Intoshia</taxon>
    </lineage>
</organism>
<dbReference type="EMBL" id="LWCA01002478">
    <property type="protein sequence ID" value="OAF63841.1"/>
    <property type="molecule type" value="Genomic_DNA"/>
</dbReference>
<name>A0A177AR14_9BILA</name>
<dbReference type="Proteomes" id="UP000078046">
    <property type="component" value="Unassembled WGS sequence"/>
</dbReference>
<reference evidence="3 4" key="1">
    <citation type="submission" date="2016-04" db="EMBL/GenBank/DDBJ databases">
        <title>The genome of Intoshia linei affirms orthonectids as highly simplified spiralians.</title>
        <authorList>
            <person name="Mikhailov K.V."/>
            <person name="Slusarev G.S."/>
            <person name="Nikitin M.A."/>
            <person name="Logacheva M.D."/>
            <person name="Penin A."/>
            <person name="Aleoshin V."/>
            <person name="Panchin Y.V."/>
        </authorList>
    </citation>
    <scope>NUCLEOTIDE SEQUENCE [LARGE SCALE GENOMIC DNA]</scope>
    <source>
        <strain evidence="3">Intl2013</strain>
        <tissue evidence="3">Whole animal</tissue>
    </source>
</reference>
<evidence type="ECO:0000313" key="3">
    <source>
        <dbReference type="EMBL" id="OAF63841.1"/>
    </source>
</evidence>
<feature type="non-terminal residue" evidence="3">
    <location>
        <position position="112"/>
    </location>
</feature>
<dbReference type="OrthoDB" id="5956899at2759"/>
<proteinExistence type="predicted"/>
<dbReference type="AlphaFoldDB" id="A0A177AR14"/>
<sequence length="112" mass="13704">RLRQKYNSQVSNLNEYKKRVSSLQEALIKQNKIEKKYLDLESMQNSERKMLDKLRKENDKYKKISLICKQQEHIIRKMEILLKQRENSKPNNDQVDQLENENVRLRKRMTQL</sequence>
<feature type="region of interest" description="Disordered" evidence="2">
    <location>
        <begin position="85"/>
        <end position="112"/>
    </location>
</feature>
<keyword evidence="1" id="KW-0175">Coiled coil</keyword>
<evidence type="ECO:0000256" key="2">
    <source>
        <dbReference type="SAM" id="MobiDB-lite"/>
    </source>
</evidence>
<evidence type="ECO:0000313" key="4">
    <source>
        <dbReference type="Proteomes" id="UP000078046"/>
    </source>
</evidence>
<accession>A0A177AR14</accession>
<comment type="caution">
    <text evidence="3">The sequence shown here is derived from an EMBL/GenBank/DDBJ whole genome shotgun (WGS) entry which is preliminary data.</text>
</comment>
<feature type="non-terminal residue" evidence="3">
    <location>
        <position position="1"/>
    </location>
</feature>
<feature type="coiled-coil region" evidence="1">
    <location>
        <begin position="6"/>
        <end position="33"/>
    </location>
</feature>